<dbReference type="AlphaFoldDB" id="A0A2G3NXC6"/>
<dbReference type="Gene3D" id="3.90.1720.10">
    <property type="entry name" value="endopeptidase domain like (from Nostoc punctiforme)"/>
    <property type="match status" value="1"/>
</dbReference>
<dbReference type="InterPro" id="IPR007921">
    <property type="entry name" value="CHAP_dom"/>
</dbReference>
<dbReference type="Proteomes" id="UP000222913">
    <property type="component" value="Unassembled WGS sequence"/>
</dbReference>
<organism evidence="2 3">
    <name type="scientific">Streptococcus macedonicus</name>
    <name type="common">Streptococcus gallolyticus macedonicus</name>
    <dbReference type="NCBI Taxonomy" id="59310"/>
    <lineage>
        <taxon>Bacteria</taxon>
        <taxon>Bacillati</taxon>
        <taxon>Bacillota</taxon>
        <taxon>Bacilli</taxon>
        <taxon>Lactobacillales</taxon>
        <taxon>Streptococcaceae</taxon>
        <taxon>Streptococcus</taxon>
    </lineage>
</organism>
<protein>
    <submittedName>
        <fullName evidence="2">CHAP domain-containing protein</fullName>
    </submittedName>
</protein>
<comment type="caution">
    <text evidence="2">The sequence shown here is derived from an EMBL/GenBank/DDBJ whole genome shotgun (WGS) entry which is preliminary data.</text>
</comment>
<evidence type="ECO:0000313" key="2">
    <source>
        <dbReference type="EMBL" id="PHV58146.1"/>
    </source>
</evidence>
<feature type="domain" description="Peptidase C51" evidence="1">
    <location>
        <begin position="236"/>
        <end position="370"/>
    </location>
</feature>
<name>A0A2G3NXC6_STRMC</name>
<proteinExistence type="predicted"/>
<dbReference type="Pfam" id="PF18013">
    <property type="entry name" value="Phage_lysozyme2"/>
    <property type="match status" value="1"/>
</dbReference>
<dbReference type="EMBL" id="PEBM01000020">
    <property type="protein sequence ID" value="PHV58146.1"/>
    <property type="molecule type" value="Genomic_DNA"/>
</dbReference>
<dbReference type="SUPFAM" id="SSF54001">
    <property type="entry name" value="Cysteine proteinases"/>
    <property type="match status" value="1"/>
</dbReference>
<reference evidence="2 3" key="1">
    <citation type="submission" date="2017-10" db="EMBL/GenBank/DDBJ databases">
        <title>Whole-genome sequence of three Streptococcus macedonicus strains isolated from Italian cheeses of the Veneto region.</title>
        <authorList>
            <person name="Treu L."/>
            <person name="De Diego-Diaz B."/>
            <person name="Papadimitriou K."/>
            <person name="Tsakalidou E."/>
            <person name="Corich V."/>
            <person name="Giacomini A."/>
        </authorList>
    </citation>
    <scope>NUCLEOTIDE SEQUENCE [LARGE SCALE GENOMIC DNA]</scope>
    <source>
        <strain evidence="2 3">27MV</strain>
    </source>
</reference>
<gene>
    <name evidence="2" type="ORF">CS010_02440</name>
</gene>
<accession>A0A2G3NXC6</accession>
<dbReference type="Gene3D" id="1.10.530.10">
    <property type="match status" value="1"/>
</dbReference>
<dbReference type="PROSITE" id="PS50911">
    <property type="entry name" value="CHAP"/>
    <property type="match status" value="1"/>
</dbReference>
<dbReference type="Pfam" id="PF05257">
    <property type="entry name" value="CHAP"/>
    <property type="match status" value="1"/>
</dbReference>
<dbReference type="RefSeq" id="WP_099390411.1">
    <property type="nucleotide sequence ID" value="NZ_PEBM01000020.1"/>
</dbReference>
<sequence length="370" mass="40202">MKFLFKLSLFTPLLLPLFLVVIFAAALAGNSSSNISNGTTFGRQTTLTAKEVAQKASISEKRAEDVIKILNFQLSKEGFTLAGSSGSLAVAERESGFDPKAINPSGGVAGYFQWSGWSNTINGNRWSKASRRTLDSDIQLQLMSTELNVDYKNVKTEMQKATDPAQAALYWSEHYEGVSLSDGQTKAEKLQNDAIKWFSIFDGTITSGSIIPFSGETGLTTGTLLSSFTFPSEYAGKLKYGVPTEKSVTTQGNNTYPPGQCTWYVCNRLIETGISTNSAIYNYNGNGQDWVNSLVARGWMKVTEPQVGAVMSIKGGYRGTPVEYGHVAFVEAVNKDGTFLISECNIGGVQNKPHYAVLSNQSYYSFAVAQ</sequence>
<evidence type="ECO:0000313" key="3">
    <source>
        <dbReference type="Proteomes" id="UP000222913"/>
    </source>
</evidence>
<dbReference type="InterPro" id="IPR041219">
    <property type="entry name" value="Phage_lysozyme2"/>
</dbReference>
<evidence type="ECO:0000259" key="1">
    <source>
        <dbReference type="PROSITE" id="PS50911"/>
    </source>
</evidence>
<dbReference type="InterPro" id="IPR038765">
    <property type="entry name" value="Papain-like_cys_pep_sf"/>
</dbReference>